<dbReference type="AlphaFoldDB" id="V2WWN2"/>
<evidence type="ECO:0000256" key="1">
    <source>
        <dbReference type="SAM" id="MobiDB-lite"/>
    </source>
</evidence>
<dbReference type="HOGENOM" id="CLU_1635829_0_0_1"/>
<keyword evidence="3" id="KW-1185">Reference proteome</keyword>
<accession>V2WWN2</accession>
<sequence length="162" mass="18692">MLFDSHTHMMAPSSSGNSLTVADSRRDRGNIDNACADAARSLQVLINQAKETEVTRSQLADKNRTLEGRVPFFEREVNNQRRTISRLEREKFAEQMEKYAQQERCRSIDAELQQVKVAYAKEKNTADHWHGQASEKEAELWKASILGRFLVIEFVGDEYLWD</sequence>
<proteinExistence type="predicted"/>
<dbReference type="Proteomes" id="UP000017559">
    <property type="component" value="Unassembled WGS sequence"/>
</dbReference>
<feature type="region of interest" description="Disordered" evidence="1">
    <location>
        <begin position="1"/>
        <end position="24"/>
    </location>
</feature>
<feature type="compositionally biased region" description="Polar residues" evidence="1">
    <location>
        <begin position="12"/>
        <end position="21"/>
    </location>
</feature>
<comment type="caution">
    <text evidence="2">The sequence shown here is derived from an EMBL/GenBank/DDBJ whole genome shotgun (WGS) entry which is preliminary data.</text>
</comment>
<protein>
    <submittedName>
        <fullName evidence="2">Uncharacterized protein</fullName>
    </submittedName>
</protein>
<organism evidence="2 3">
    <name type="scientific">Moniliophthora roreri (strain MCA 2997)</name>
    <name type="common">Cocoa frosty pod rot fungus</name>
    <name type="synonym">Crinipellis roreri</name>
    <dbReference type="NCBI Taxonomy" id="1381753"/>
    <lineage>
        <taxon>Eukaryota</taxon>
        <taxon>Fungi</taxon>
        <taxon>Dikarya</taxon>
        <taxon>Basidiomycota</taxon>
        <taxon>Agaricomycotina</taxon>
        <taxon>Agaricomycetes</taxon>
        <taxon>Agaricomycetidae</taxon>
        <taxon>Agaricales</taxon>
        <taxon>Marasmiineae</taxon>
        <taxon>Marasmiaceae</taxon>
        <taxon>Moniliophthora</taxon>
    </lineage>
</organism>
<gene>
    <name evidence="2" type="ORF">Moror_9451</name>
</gene>
<reference evidence="2 3" key="1">
    <citation type="journal article" date="2014" name="BMC Genomics">
        <title>Genome and secretome analysis of the hemibiotrophic fungal pathogen, Moniliophthora roreri, which causes frosty pod rot disease of cacao: mechanisms of the biotrophic and necrotrophic phases.</title>
        <authorList>
            <person name="Meinhardt L.W."/>
            <person name="Costa G.G.L."/>
            <person name="Thomazella D.P.T."/>
            <person name="Teixeira P.J.P.L."/>
            <person name="Carazzolle M.F."/>
            <person name="Schuster S.C."/>
            <person name="Carlson J.E."/>
            <person name="Guiltinan M.J."/>
            <person name="Mieczkowski P."/>
            <person name="Farmer A."/>
            <person name="Ramaraj T."/>
            <person name="Crozier J."/>
            <person name="Davis R.E."/>
            <person name="Shao J."/>
            <person name="Melnick R.L."/>
            <person name="Pereira G.A.G."/>
            <person name="Bailey B.A."/>
        </authorList>
    </citation>
    <scope>NUCLEOTIDE SEQUENCE [LARGE SCALE GENOMIC DNA]</scope>
    <source>
        <strain evidence="2 3">MCA 2997</strain>
    </source>
</reference>
<evidence type="ECO:0000313" key="2">
    <source>
        <dbReference type="EMBL" id="ESK85992.1"/>
    </source>
</evidence>
<dbReference type="KEGG" id="mrr:Moror_9451"/>
<evidence type="ECO:0000313" key="3">
    <source>
        <dbReference type="Proteomes" id="UP000017559"/>
    </source>
</evidence>
<dbReference type="EMBL" id="AWSO01000994">
    <property type="protein sequence ID" value="ESK85992.1"/>
    <property type="molecule type" value="Genomic_DNA"/>
</dbReference>
<name>V2WWN2_MONRO</name>